<accession>A0A840ICQ3</accession>
<dbReference type="Proteomes" id="UP000585272">
    <property type="component" value="Unassembled WGS sequence"/>
</dbReference>
<evidence type="ECO:0000313" key="2">
    <source>
        <dbReference type="EMBL" id="MBB4662649.1"/>
    </source>
</evidence>
<keyword evidence="3" id="KW-1185">Reference proteome</keyword>
<evidence type="ECO:0000256" key="1">
    <source>
        <dbReference type="SAM" id="SignalP"/>
    </source>
</evidence>
<reference evidence="2 3" key="1">
    <citation type="submission" date="2020-08" db="EMBL/GenBank/DDBJ databases">
        <title>Genomic Encyclopedia of Archaeal and Bacterial Type Strains, Phase II (KMG-II): from individual species to whole genera.</title>
        <authorList>
            <person name="Goeker M."/>
        </authorList>
    </citation>
    <scope>NUCLEOTIDE SEQUENCE [LARGE SCALE GENOMIC DNA]</scope>
    <source>
        <strain evidence="2 3">DSM 23288</strain>
    </source>
</reference>
<feature type="signal peptide" evidence="1">
    <location>
        <begin position="1"/>
        <end position="27"/>
    </location>
</feature>
<gene>
    <name evidence="2" type="ORF">BDZ31_002235</name>
</gene>
<dbReference type="EMBL" id="JACHNU010000002">
    <property type="protein sequence ID" value="MBB4662649.1"/>
    <property type="molecule type" value="Genomic_DNA"/>
</dbReference>
<evidence type="ECO:0000313" key="3">
    <source>
        <dbReference type="Proteomes" id="UP000585272"/>
    </source>
</evidence>
<protein>
    <recommendedName>
        <fullName evidence="4">LppX_LprAFG lipoprotein</fullName>
    </recommendedName>
</protein>
<keyword evidence="1" id="KW-0732">Signal</keyword>
<dbReference type="RefSeq" id="WP_183341985.1">
    <property type="nucleotide sequence ID" value="NZ_JACHNU010000002.1"/>
</dbReference>
<sequence length="347" mass="35798">MTHRAPQHRARAIVALLLAAIAALTLAACGGDDDGGSGGGGDSADARTLLNDTFTGTKDVRSGRISLSLAVDAGGQAFSLGLAGPFENVGDDAYPKFDLSIDARLGAQGSFTAGAVSTSDRLFLEVEGNAYELPAELLESAQRSRDPAGRLSIPDLDPQSWIDDPEVAGEESVGGAETYHITGEVNVAALLDSIDRVLAEADRQGLSGVTGGEVPRSLPADTRADIEEAVRSAEVDVWTGKDDKTLRKLQVDLVVEPRDDRRGTVSFVLELADLNEPQSIAAPDRTRPFDELLAGLGALLGSSGLDGLGGADSGSATPEGAGDYARCIADAGADVEKAQECSRLLGG</sequence>
<name>A0A840ICQ3_9ACTN</name>
<dbReference type="PROSITE" id="PS51257">
    <property type="entry name" value="PROKAR_LIPOPROTEIN"/>
    <property type="match status" value="1"/>
</dbReference>
<proteinExistence type="predicted"/>
<evidence type="ECO:0008006" key="4">
    <source>
        <dbReference type="Google" id="ProtNLM"/>
    </source>
</evidence>
<dbReference type="Gene3D" id="2.50.20.20">
    <property type="match status" value="1"/>
</dbReference>
<feature type="chain" id="PRO_5032721350" description="LppX_LprAFG lipoprotein" evidence="1">
    <location>
        <begin position="28"/>
        <end position="347"/>
    </location>
</feature>
<organism evidence="2 3">
    <name type="scientific">Conexibacter arvalis</name>
    <dbReference type="NCBI Taxonomy" id="912552"/>
    <lineage>
        <taxon>Bacteria</taxon>
        <taxon>Bacillati</taxon>
        <taxon>Actinomycetota</taxon>
        <taxon>Thermoleophilia</taxon>
        <taxon>Solirubrobacterales</taxon>
        <taxon>Conexibacteraceae</taxon>
        <taxon>Conexibacter</taxon>
    </lineage>
</organism>
<dbReference type="AlphaFoldDB" id="A0A840ICQ3"/>
<comment type="caution">
    <text evidence="2">The sequence shown here is derived from an EMBL/GenBank/DDBJ whole genome shotgun (WGS) entry which is preliminary data.</text>
</comment>